<feature type="transmembrane region" description="Helical" evidence="2">
    <location>
        <begin position="63"/>
        <end position="86"/>
    </location>
</feature>
<sequence length="221" mass="23867">MSRASKRSGASARASSPREPAPALALQSAPAPVSAPTPAPLGAPVAPATPERVVARLRRSARVLFFPAVLFIAVVGVAVYAFGVFPDDWQRIAIIAAAGLVVVLGCLLPFLAWLTRRTTITTRRIIMRSGVFVRTRQELLLSRGYDVTVRQTPGQRVFGSGSVRINTGHERPLVLRDLPRPALVQSALHELMISSNTITADRRRAQQSAPLDGDTVVWGRH</sequence>
<dbReference type="PANTHER" id="PTHR37938">
    <property type="entry name" value="BLL0215 PROTEIN"/>
    <property type="match status" value="1"/>
</dbReference>
<reference evidence="4 5" key="1">
    <citation type="submission" date="2019-01" db="EMBL/GenBank/DDBJ databases">
        <title>Genome sequencing of strain FW100M-8.</title>
        <authorList>
            <person name="Heo J."/>
            <person name="Kim S.-J."/>
            <person name="Kim J.-S."/>
            <person name="Hong S.-B."/>
            <person name="Kwon S.-W."/>
        </authorList>
    </citation>
    <scope>NUCLEOTIDE SEQUENCE [LARGE SCALE GENOMIC DNA]</scope>
    <source>
        <strain evidence="4 5">FW100M-8</strain>
    </source>
</reference>
<dbReference type="PANTHER" id="PTHR37938:SF1">
    <property type="entry name" value="BLL0215 PROTEIN"/>
    <property type="match status" value="1"/>
</dbReference>
<evidence type="ECO:0000313" key="4">
    <source>
        <dbReference type="EMBL" id="QAY74600.1"/>
    </source>
</evidence>
<evidence type="ECO:0000256" key="1">
    <source>
        <dbReference type="SAM" id="MobiDB-lite"/>
    </source>
</evidence>
<organism evidence="4 5">
    <name type="scientific">Agromyces protaetiae</name>
    <dbReference type="NCBI Taxonomy" id="2509455"/>
    <lineage>
        <taxon>Bacteria</taxon>
        <taxon>Bacillati</taxon>
        <taxon>Actinomycetota</taxon>
        <taxon>Actinomycetes</taxon>
        <taxon>Micrococcales</taxon>
        <taxon>Microbacteriaceae</taxon>
        <taxon>Agromyces</taxon>
    </lineage>
</organism>
<feature type="compositionally biased region" description="Low complexity" evidence="1">
    <location>
        <begin position="7"/>
        <end position="32"/>
    </location>
</feature>
<accession>A0A4P6FEC9</accession>
<dbReference type="OrthoDB" id="4990503at2"/>
<proteinExistence type="predicted"/>
<dbReference type="EMBL" id="CP035491">
    <property type="protein sequence ID" value="QAY74600.1"/>
    <property type="molecule type" value="Genomic_DNA"/>
</dbReference>
<gene>
    <name evidence="4" type="ORF">ET445_15930</name>
</gene>
<dbReference type="Pfam" id="PF03703">
    <property type="entry name" value="bPH_2"/>
    <property type="match status" value="1"/>
</dbReference>
<feature type="region of interest" description="Disordered" evidence="1">
    <location>
        <begin position="1"/>
        <end position="43"/>
    </location>
</feature>
<evidence type="ECO:0000259" key="3">
    <source>
        <dbReference type="Pfam" id="PF03703"/>
    </source>
</evidence>
<dbReference type="Proteomes" id="UP000291259">
    <property type="component" value="Chromosome"/>
</dbReference>
<protein>
    <submittedName>
        <fullName evidence="4">PH domain-containing protein</fullName>
    </submittedName>
</protein>
<keyword evidence="2" id="KW-0472">Membrane</keyword>
<evidence type="ECO:0000256" key="2">
    <source>
        <dbReference type="SAM" id="Phobius"/>
    </source>
</evidence>
<keyword evidence="2" id="KW-0812">Transmembrane</keyword>
<keyword evidence="5" id="KW-1185">Reference proteome</keyword>
<dbReference type="RefSeq" id="WP_129192144.1">
    <property type="nucleotide sequence ID" value="NZ_CP035491.1"/>
</dbReference>
<keyword evidence="2" id="KW-1133">Transmembrane helix</keyword>
<dbReference type="AlphaFoldDB" id="A0A4P6FEC9"/>
<evidence type="ECO:0000313" key="5">
    <source>
        <dbReference type="Proteomes" id="UP000291259"/>
    </source>
</evidence>
<dbReference type="KEGG" id="agf:ET445_15930"/>
<feature type="transmembrane region" description="Helical" evidence="2">
    <location>
        <begin position="92"/>
        <end position="114"/>
    </location>
</feature>
<name>A0A4P6FEC9_9MICO</name>
<dbReference type="InterPro" id="IPR005182">
    <property type="entry name" value="YdbS-like_PH"/>
</dbReference>
<feature type="domain" description="YdbS-like PH" evidence="3">
    <location>
        <begin position="113"/>
        <end position="182"/>
    </location>
</feature>